<dbReference type="Proteomes" id="UP001589798">
    <property type="component" value="Unassembled WGS sequence"/>
</dbReference>
<comment type="caution">
    <text evidence="8">The sequence shown here is derived from an EMBL/GenBank/DDBJ whole genome shotgun (WGS) entry which is preliminary data.</text>
</comment>
<feature type="transmembrane region" description="Helical" evidence="7">
    <location>
        <begin position="244"/>
        <end position="268"/>
    </location>
</feature>
<organism evidence="8 9">
    <name type="scientific">Novosphingobium soli</name>
    <dbReference type="NCBI Taxonomy" id="574956"/>
    <lineage>
        <taxon>Bacteria</taxon>
        <taxon>Pseudomonadati</taxon>
        <taxon>Pseudomonadota</taxon>
        <taxon>Alphaproteobacteria</taxon>
        <taxon>Sphingomonadales</taxon>
        <taxon>Sphingomonadaceae</taxon>
        <taxon>Novosphingobium</taxon>
    </lineage>
</organism>
<dbReference type="NCBIfam" id="TIGR00765">
    <property type="entry name" value="yihY_not_rbn"/>
    <property type="match status" value="1"/>
</dbReference>
<evidence type="ECO:0000256" key="2">
    <source>
        <dbReference type="ARBA" id="ARBA00022475"/>
    </source>
</evidence>
<feature type="transmembrane region" description="Helical" evidence="7">
    <location>
        <begin position="169"/>
        <end position="194"/>
    </location>
</feature>
<protein>
    <submittedName>
        <fullName evidence="8">YihY/virulence factor BrkB family protein</fullName>
    </submittedName>
</protein>
<feature type="region of interest" description="Disordered" evidence="6">
    <location>
        <begin position="1"/>
        <end position="32"/>
    </location>
</feature>
<reference evidence="8 9" key="1">
    <citation type="submission" date="2024-09" db="EMBL/GenBank/DDBJ databases">
        <authorList>
            <person name="Sun Q."/>
            <person name="Mori K."/>
        </authorList>
    </citation>
    <scope>NUCLEOTIDE SEQUENCE [LARGE SCALE GENOMIC DNA]</scope>
    <source>
        <strain evidence="8 9">CCM 7706</strain>
    </source>
</reference>
<evidence type="ECO:0000256" key="7">
    <source>
        <dbReference type="SAM" id="Phobius"/>
    </source>
</evidence>
<dbReference type="InterPro" id="IPR017039">
    <property type="entry name" value="Virul_fac_BrkB"/>
</dbReference>
<dbReference type="RefSeq" id="WP_379486737.1">
    <property type="nucleotide sequence ID" value="NZ_JBHLWK010000010.1"/>
</dbReference>
<evidence type="ECO:0000313" key="9">
    <source>
        <dbReference type="Proteomes" id="UP001589798"/>
    </source>
</evidence>
<dbReference type="Pfam" id="PF03631">
    <property type="entry name" value="Virul_fac_BrkB"/>
    <property type="match status" value="1"/>
</dbReference>
<dbReference type="EMBL" id="JBHLWK010000010">
    <property type="protein sequence ID" value="MFC0203968.1"/>
    <property type="molecule type" value="Genomic_DNA"/>
</dbReference>
<evidence type="ECO:0000313" key="8">
    <source>
        <dbReference type="EMBL" id="MFC0203968.1"/>
    </source>
</evidence>
<keyword evidence="5 7" id="KW-0472">Membrane</keyword>
<feature type="transmembrane region" description="Helical" evidence="7">
    <location>
        <begin position="280"/>
        <end position="304"/>
    </location>
</feature>
<feature type="transmembrane region" description="Helical" evidence="7">
    <location>
        <begin position="59"/>
        <end position="88"/>
    </location>
</feature>
<accession>A0ABV6CTC9</accession>
<sequence>MSTGAREDRVEAHIEKRENGHRGAGVEKGREATSPWRMPWKGWKEVLVRTAKETSADNVSLVAAGVSFYGFLALLPLLGATVLAYGLLAEPETVLRNMAEMARIMPDDIARLVGEQLMYVVRSSGEKKGLGVLIALALALFSARNGAAAIVTALNIAYEEEEKRGFLKVNLLALTITAAAVAMTVVALLAVTVVARIEALLPGSQPLLEFGTKALSHLLLLAVAATAAAALYRYGPSRENARWMWLSPGSLLFALCWVALTLGFGTYVTTFGNYSATYGSLAAVVILLTWMYLSSYLLVFGAELNSELEHQTRRDTTEGAASPMGTRGAWAADHVAQGTDTDAHDNPDAGQSQ</sequence>
<evidence type="ECO:0000256" key="4">
    <source>
        <dbReference type="ARBA" id="ARBA00022989"/>
    </source>
</evidence>
<evidence type="ECO:0000256" key="1">
    <source>
        <dbReference type="ARBA" id="ARBA00004651"/>
    </source>
</evidence>
<name>A0ABV6CTC9_9SPHN</name>
<dbReference type="PANTHER" id="PTHR30213">
    <property type="entry name" value="INNER MEMBRANE PROTEIN YHJD"/>
    <property type="match status" value="1"/>
</dbReference>
<feature type="transmembrane region" description="Helical" evidence="7">
    <location>
        <begin position="130"/>
        <end position="157"/>
    </location>
</feature>
<keyword evidence="2" id="KW-1003">Cell membrane</keyword>
<feature type="compositionally biased region" description="Basic and acidic residues" evidence="6">
    <location>
        <begin position="1"/>
        <end position="31"/>
    </location>
</feature>
<feature type="transmembrane region" description="Helical" evidence="7">
    <location>
        <begin position="214"/>
        <end position="232"/>
    </location>
</feature>
<evidence type="ECO:0000256" key="5">
    <source>
        <dbReference type="ARBA" id="ARBA00023136"/>
    </source>
</evidence>
<dbReference type="PANTHER" id="PTHR30213:SF0">
    <property type="entry name" value="UPF0761 MEMBRANE PROTEIN YIHY"/>
    <property type="match status" value="1"/>
</dbReference>
<evidence type="ECO:0000256" key="3">
    <source>
        <dbReference type="ARBA" id="ARBA00022692"/>
    </source>
</evidence>
<evidence type="ECO:0000256" key="6">
    <source>
        <dbReference type="SAM" id="MobiDB-lite"/>
    </source>
</evidence>
<proteinExistence type="predicted"/>
<gene>
    <name evidence="8" type="ORF">ACFFJC_06750</name>
</gene>
<keyword evidence="4 7" id="KW-1133">Transmembrane helix</keyword>
<keyword evidence="3 7" id="KW-0812">Transmembrane</keyword>
<keyword evidence="9" id="KW-1185">Reference proteome</keyword>
<comment type="subcellular location">
    <subcellularLocation>
        <location evidence="1">Cell membrane</location>
        <topology evidence="1">Multi-pass membrane protein</topology>
    </subcellularLocation>
</comment>